<gene>
    <name evidence="2" type="ORF">POPTR_013G160300</name>
</gene>
<accession>A0A2K1Y6E5</accession>
<keyword evidence="3" id="KW-1185">Reference proteome</keyword>
<feature type="region of interest" description="Disordered" evidence="1">
    <location>
        <begin position="1"/>
        <end position="21"/>
    </location>
</feature>
<name>A0A2K1Y6E5_POPTR</name>
<dbReference type="Proteomes" id="UP000006729">
    <property type="component" value="Chromosome 13"/>
</dbReference>
<organism evidence="2 3">
    <name type="scientific">Populus trichocarpa</name>
    <name type="common">Western balsam poplar</name>
    <name type="synonym">Populus balsamifera subsp. trichocarpa</name>
    <dbReference type="NCBI Taxonomy" id="3694"/>
    <lineage>
        <taxon>Eukaryota</taxon>
        <taxon>Viridiplantae</taxon>
        <taxon>Streptophyta</taxon>
        <taxon>Embryophyta</taxon>
        <taxon>Tracheophyta</taxon>
        <taxon>Spermatophyta</taxon>
        <taxon>Magnoliopsida</taxon>
        <taxon>eudicotyledons</taxon>
        <taxon>Gunneridae</taxon>
        <taxon>Pentapetalae</taxon>
        <taxon>rosids</taxon>
        <taxon>fabids</taxon>
        <taxon>Malpighiales</taxon>
        <taxon>Salicaceae</taxon>
        <taxon>Saliceae</taxon>
        <taxon>Populus</taxon>
    </lineage>
</organism>
<dbReference type="EMBL" id="CM009302">
    <property type="protein sequence ID" value="PNT08607.1"/>
    <property type="molecule type" value="Genomic_DNA"/>
</dbReference>
<proteinExistence type="predicted"/>
<evidence type="ECO:0000256" key="1">
    <source>
        <dbReference type="SAM" id="MobiDB-lite"/>
    </source>
</evidence>
<dbReference type="AlphaFoldDB" id="A0A2K1Y6E5"/>
<sequence>MGEKSVNTNKNVDACGSSEAKMKGTNGNMDLLIATLGQISAFQNRNSQTPSRYFPLTGMYAAHQEESRGQFFSKTQQLNLVDRQELDPDLALQL</sequence>
<protein>
    <submittedName>
        <fullName evidence="2">Uncharacterized protein</fullName>
    </submittedName>
</protein>
<feature type="compositionally biased region" description="Polar residues" evidence="1">
    <location>
        <begin position="1"/>
        <end position="11"/>
    </location>
</feature>
<evidence type="ECO:0000313" key="3">
    <source>
        <dbReference type="Proteomes" id="UP000006729"/>
    </source>
</evidence>
<reference evidence="2 3" key="1">
    <citation type="journal article" date="2006" name="Science">
        <title>The genome of black cottonwood, Populus trichocarpa (Torr. &amp; Gray).</title>
        <authorList>
            <person name="Tuskan G.A."/>
            <person name="Difazio S."/>
            <person name="Jansson S."/>
            <person name="Bohlmann J."/>
            <person name="Grigoriev I."/>
            <person name="Hellsten U."/>
            <person name="Putnam N."/>
            <person name="Ralph S."/>
            <person name="Rombauts S."/>
            <person name="Salamov A."/>
            <person name="Schein J."/>
            <person name="Sterck L."/>
            <person name="Aerts A."/>
            <person name="Bhalerao R.R."/>
            <person name="Bhalerao R.P."/>
            <person name="Blaudez D."/>
            <person name="Boerjan W."/>
            <person name="Brun A."/>
            <person name="Brunner A."/>
            <person name="Busov V."/>
            <person name="Campbell M."/>
            <person name="Carlson J."/>
            <person name="Chalot M."/>
            <person name="Chapman J."/>
            <person name="Chen G.L."/>
            <person name="Cooper D."/>
            <person name="Coutinho P.M."/>
            <person name="Couturier J."/>
            <person name="Covert S."/>
            <person name="Cronk Q."/>
            <person name="Cunningham R."/>
            <person name="Davis J."/>
            <person name="Degroeve S."/>
            <person name="Dejardin A."/>
            <person name="Depamphilis C."/>
            <person name="Detter J."/>
            <person name="Dirks B."/>
            <person name="Dubchak I."/>
            <person name="Duplessis S."/>
            <person name="Ehlting J."/>
            <person name="Ellis B."/>
            <person name="Gendler K."/>
            <person name="Goodstein D."/>
            <person name="Gribskov M."/>
            <person name="Grimwood J."/>
            <person name="Groover A."/>
            <person name="Gunter L."/>
            <person name="Hamberger B."/>
            <person name="Heinze B."/>
            <person name="Helariutta Y."/>
            <person name="Henrissat B."/>
            <person name="Holligan D."/>
            <person name="Holt R."/>
            <person name="Huang W."/>
            <person name="Islam-Faridi N."/>
            <person name="Jones S."/>
            <person name="Jones-Rhoades M."/>
            <person name="Jorgensen R."/>
            <person name="Joshi C."/>
            <person name="Kangasjarvi J."/>
            <person name="Karlsson J."/>
            <person name="Kelleher C."/>
            <person name="Kirkpatrick R."/>
            <person name="Kirst M."/>
            <person name="Kohler A."/>
            <person name="Kalluri U."/>
            <person name="Larimer F."/>
            <person name="Leebens-Mack J."/>
            <person name="Leple J.C."/>
            <person name="Locascio P."/>
            <person name="Lou Y."/>
            <person name="Lucas S."/>
            <person name="Martin F."/>
            <person name="Montanini B."/>
            <person name="Napoli C."/>
            <person name="Nelson D.R."/>
            <person name="Nelson C."/>
            <person name="Nieminen K."/>
            <person name="Nilsson O."/>
            <person name="Pereda V."/>
            <person name="Peter G."/>
            <person name="Philippe R."/>
            <person name="Pilate G."/>
            <person name="Poliakov A."/>
            <person name="Razumovskaya J."/>
            <person name="Richardson P."/>
            <person name="Rinaldi C."/>
            <person name="Ritland K."/>
            <person name="Rouze P."/>
            <person name="Ryaboy D."/>
            <person name="Schmutz J."/>
            <person name="Schrader J."/>
            <person name="Segerman B."/>
            <person name="Shin H."/>
            <person name="Siddiqui A."/>
            <person name="Sterky F."/>
            <person name="Terry A."/>
            <person name="Tsai C.J."/>
            <person name="Uberbacher E."/>
            <person name="Unneberg P."/>
            <person name="Vahala J."/>
            <person name="Wall K."/>
            <person name="Wessler S."/>
            <person name="Yang G."/>
            <person name="Yin T."/>
            <person name="Douglas C."/>
            <person name="Marra M."/>
            <person name="Sandberg G."/>
            <person name="Van de Peer Y."/>
            <person name="Rokhsar D."/>
        </authorList>
    </citation>
    <scope>NUCLEOTIDE SEQUENCE [LARGE SCALE GENOMIC DNA]</scope>
    <source>
        <strain evidence="3">cv. Nisqually</strain>
    </source>
</reference>
<dbReference type="InParanoid" id="A0A2K1Y6E5"/>
<evidence type="ECO:0000313" key="2">
    <source>
        <dbReference type="EMBL" id="PNT08607.1"/>
    </source>
</evidence>